<dbReference type="SMART" id="SM00146">
    <property type="entry name" value="PI3Kc"/>
    <property type="match status" value="1"/>
</dbReference>
<feature type="region of interest" description="Disordered" evidence="5">
    <location>
        <begin position="581"/>
        <end position="607"/>
    </location>
</feature>
<dbReference type="GO" id="GO:0016020">
    <property type="term" value="C:membrane"/>
    <property type="evidence" value="ECO:0007669"/>
    <property type="project" value="TreeGrafter"/>
</dbReference>
<feature type="compositionally biased region" description="Basic and acidic residues" evidence="5">
    <location>
        <begin position="898"/>
        <end position="907"/>
    </location>
</feature>
<comment type="caution">
    <text evidence="8">The sequence shown here is derived from an EMBL/GenBank/DDBJ whole genome shotgun (WGS) entry which is preliminary data.</text>
</comment>
<evidence type="ECO:0000259" key="7">
    <source>
        <dbReference type="PROSITE" id="PS51545"/>
    </source>
</evidence>
<dbReference type="InterPro" id="IPR049160">
    <property type="entry name" value="PI4KB-PIK1_PIK"/>
</dbReference>
<evidence type="ECO:0000256" key="2">
    <source>
        <dbReference type="ARBA" id="ARBA00012169"/>
    </source>
</evidence>
<dbReference type="InterPro" id="IPR011009">
    <property type="entry name" value="Kinase-like_dom_sf"/>
</dbReference>
<feature type="domain" description="PI3K/PI4K catalytic" evidence="6">
    <location>
        <begin position="917"/>
        <end position="1185"/>
    </location>
</feature>
<feature type="region of interest" description="Disordered" evidence="5">
    <location>
        <begin position="266"/>
        <end position="485"/>
    </location>
</feature>
<accession>A0A3L6PNB8</accession>
<evidence type="ECO:0000256" key="1">
    <source>
        <dbReference type="ARBA" id="ARBA00001686"/>
    </source>
</evidence>
<feature type="compositionally biased region" description="Basic and acidic residues" evidence="5">
    <location>
        <begin position="325"/>
        <end position="336"/>
    </location>
</feature>
<sequence>MVRLLGLRSLSFGPEESPREIPSTADAAPPVGSSGWLVRFFDSAFFCEWIAVSYLYKHDHAGVRDYLCNRMYTLPLAGLEAYLFQVCYMLVHKPSPSLDRFVIDTCAKSLRIALKVHWLLAAELELEDADDLDGIDKVQEQCQVAATVQGEWQPLVRPAPPSPAASPRGNPMLSRIRSSKQRLLSLASSPSLGLSPLAGGGTNVAAPEDAVGSGGKQPATPSSEDNKLLKRLSIGPKMRDALLFRRSGEKDEEQDRDGFFKRILRDSRDKEEEDGDREGFFKRLLKDSREKEHEEEEGDKDGFFRRLLRDSKEEDMELTPSSEGLLKRFFRDKEDRQGEDDEKEGFFRRIFKDKNEERRDSIHARHGDEDRGGKSLEDDDREGFFRKIFKEKNEERKDGAHSKQDEREKAGANIEEDKRDGFFRQLFKEKNDERKEGSTPGKKEEDEKGHKNSDDDNFFRRLFKDKNEEKKAAAHDRNEDDKCEEGDKENFFRKLFKDKHEERRIEGLEKNDDDGRSISGIEEEDNPEFLSFRRLFRVHPEDAKGGHIESSQPNNLSEGSPGSESFFKRLFRDRDRSLEDSELFGSKKHPGSTGINEKQSGKPPLPNNAIAELRKGSYYASLELVQALCDTSYGLVDIFPIEDRKIALRESLTEINSQIASAEKNGGVCFPMGKGIYRVVHIPEDECVLLNSREKAPYLICVEVLKAEAPSHSKGSSDAHKLSKGGIPLANGDVQLPKPPPWAYPLWSRHETQNYETDRMLKSTSQVIDQAMAQLWETKVKFVNVSFSVEKLGRSRSLAISDTGRRLRHAKTDSHDPPEDSQAIDNQPIEWVKVTLSAVPGVNMDDVDENEPTRKKDHRRVPSTIAIEEVKAAALKGEAPPGLPLKGVGQSSQNLDSKATDGGDPKPTDALAGELWAVKKERIRRSSVHGKSPSWDLRSVIVKSGDDCRQEHLAVQLVAHFYDIYQEAGLPLWLRPYEVIVTSAYTALIETIPDTASIHSIKSRFPNITNLRDYYVAKYEENSPNFKLAQRNFVESMAGYSILCYLLQVKDRHNGNLLIDEEGHIIHIDFGFMLSNSPGGVNFESAPFKLTRELLEVMDSDAEGTPSEFFDYFKVLCIQGFLTCRKHAERIILLVEMLQDSGFPCFKGGPRTIQNLRKRFHLSLTEEQCVSLVLSLISSSMDAWRTRHVVACRVRLDLQRGPLRQGQLHRAAEADPRRAQTPAGPRPGRPSPSRPASSPTIMDVPHGVGEAQSSSGRKRKRTPQPTSTPVHEGVDLNTKAPEVEQVHSFEEMQVSCAPSPAITSDIFQEHEVKLKRIIAAAQGASGLGDHQPAAIGSNGKFADFSSIVIRMVFQELGMDFNFDGSLFRLFS</sequence>
<dbReference type="GO" id="GO:0046854">
    <property type="term" value="P:phosphatidylinositol phosphate biosynthetic process"/>
    <property type="evidence" value="ECO:0007669"/>
    <property type="project" value="InterPro"/>
</dbReference>
<dbReference type="OrthoDB" id="10264149at2759"/>
<dbReference type="InterPro" id="IPR057754">
    <property type="entry name" value="PI4-kinase_beta/PIK1_cat"/>
</dbReference>
<dbReference type="SUPFAM" id="SSF56112">
    <property type="entry name" value="Protein kinase-like (PK-like)"/>
    <property type="match status" value="1"/>
</dbReference>
<feature type="region of interest" description="Disordered" evidence="5">
    <location>
        <begin position="543"/>
        <end position="563"/>
    </location>
</feature>
<dbReference type="EMBL" id="PQIB02000017">
    <property type="protein sequence ID" value="RLM58799.1"/>
    <property type="molecule type" value="Genomic_DNA"/>
</dbReference>
<gene>
    <name evidence="8" type="ORF">C2845_PM18G04960</name>
</gene>
<comment type="catalytic activity">
    <reaction evidence="1">
        <text>a 1,2-diacyl-sn-glycero-3-phospho-(1D-myo-inositol) + ATP = a 1,2-diacyl-sn-glycero-3-phospho-(1D-myo-inositol 4-phosphate) + ADP + H(+)</text>
        <dbReference type="Rhea" id="RHEA:19877"/>
        <dbReference type="ChEBI" id="CHEBI:15378"/>
        <dbReference type="ChEBI" id="CHEBI:30616"/>
        <dbReference type="ChEBI" id="CHEBI:57880"/>
        <dbReference type="ChEBI" id="CHEBI:58178"/>
        <dbReference type="ChEBI" id="CHEBI:456216"/>
        <dbReference type="EC" id="2.7.1.67"/>
    </reaction>
</comment>
<dbReference type="Gene3D" id="3.30.1010.10">
    <property type="entry name" value="Phosphatidylinositol 3-kinase Catalytic Subunit, Chain A, domain 4"/>
    <property type="match status" value="1"/>
</dbReference>
<evidence type="ECO:0000256" key="5">
    <source>
        <dbReference type="SAM" id="MobiDB-lite"/>
    </source>
</evidence>
<evidence type="ECO:0000313" key="9">
    <source>
        <dbReference type="Proteomes" id="UP000275267"/>
    </source>
</evidence>
<dbReference type="FunFam" id="1.10.1070.11:FF:000016">
    <property type="entry name" value="PIK1p Phosphatidylinositol 4-kinase"/>
    <property type="match status" value="1"/>
</dbReference>
<evidence type="ECO:0000256" key="4">
    <source>
        <dbReference type="ARBA" id="ARBA00022777"/>
    </source>
</evidence>
<dbReference type="InterPro" id="IPR018936">
    <property type="entry name" value="PI3/4_kinase_CS"/>
</dbReference>
<reference evidence="9" key="1">
    <citation type="journal article" date="2019" name="Nat. Commun.">
        <title>The genome of broomcorn millet.</title>
        <authorList>
            <person name="Zou C."/>
            <person name="Miki D."/>
            <person name="Li D."/>
            <person name="Tang Q."/>
            <person name="Xiao L."/>
            <person name="Rajput S."/>
            <person name="Deng P."/>
            <person name="Jia W."/>
            <person name="Huang R."/>
            <person name="Zhang M."/>
            <person name="Sun Y."/>
            <person name="Hu J."/>
            <person name="Fu X."/>
            <person name="Schnable P.S."/>
            <person name="Li F."/>
            <person name="Zhang H."/>
            <person name="Feng B."/>
            <person name="Zhu X."/>
            <person name="Liu R."/>
            <person name="Schnable J.C."/>
            <person name="Zhu J.-K."/>
            <person name="Zhang H."/>
        </authorList>
    </citation>
    <scope>NUCLEOTIDE SEQUENCE [LARGE SCALE GENOMIC DNA]</scope>
</reference>
<feature type="compositionally biased region" description="Pro residues" evidence="5">
    <location>
        <begin position="1224"/>
        <end position="1233"/>
    </location>
</feature>
<keyword evidence="4" id="KW-0418">Kinase</keyword>
<feature type="compositionally biased region" description="Basic and acidic residues" evidence="5">
    <location>
        <begin position="344"/>
        <end position="480"/>
    </location>
</feature>
<dbReference type="GO" id="GO:0005737">
    <property type="term" value="C:cytoplasm"/>
    <property type="evidence" value="ECO:0007669"/>
    <property type="project" value="TreeGrafter"/>
</dbReference>
<dbReference type="EC" id="2.7.1.67" evidence="2"/>
<feature type="region of interest" description="Disordered" evidence="5">
    <location>
        <begin position="1205"/>
        <end position="1278"/>
    </location>
</feature>
<dbReference type="InterPro" id="IPR000403">
    <property type="entry name" value="PI3/4_kinase_cat_dom"/>
</dbReference>
<dbReference type="Proteomes" id="UP000275267">
    <property type="component" value="Unassembled WGS sequence"/>
</dbReference>
<evidence type="ECO:0000256" key="3">
    <source>
        <dbReference type="ARBA" id="ARBA00022679"/>
    </source>
</evidence>
<dbReference type="Gene3D" id="1.25.40.70">
    <property type="entry name" value="Phosphatidylinositol 3-kinase, accessory domain (PIK)"/>
    <property type="match status" value="1"/>
</dbReference>
<feature type="region of interest" description="Disordered" evidence="5">
    <location>
        <begin position="876"/>
        <end position="908"/>
    </location>
</feature>
<dbReference type="InterPro" id="IPR036940">
    <property type="entry name" value="PI3/4_kinase_cat_sf"/>
</dbReference>
<dbReference type="PROSITE" id="PS50290">
    <property type="entry name" value="PI3_4_KINASE_3"/>
    <property type="match status" value="1"/>
</dbReference>
<dbReference type="PANTHER" id="PTHR10048">
    <property type="entry name" value="PHOSPHATIDYLINOSITOL KINASE"/>
    <property type="match status" value="1"/>
</dbReference>
<dbReference type="GO" id="GO:0048015">
    <property type="term" value="P:phosphatidylinositol-mediated signaling"/>
    <property type="evidence" value="ECO:0007669"/>
    <property type="project" value="TreeGrafter"/>
</dbReference>
<feature type="compositionally biased region" description="Basic and acidic residues" evidence="5">
    <location>
        <begin position="502"/>
        <end position="516"/>
    </location>
</feature>
<dbReference type="PANTHER" id="PTHR10048:SF22">
    <property type="entry name" value="PHOSPHATIDYLINOSITOL 4-KINASE BETA"/>
    <property type="match status" value="1"/>
</dbReference>
<dbReference type="PROSITE" id="PS00916">
    <property type="entry name" value="PI3_4_KINASE_2"/>
    <property type="match status" value="1"/>
</dbReference>
<feature type="domain" description="PIK helical" evidence="7">
    <location>
        <begin position="1"/>
        <end position="145"/>
    </location>
</feature>
<proteinExistence type="predicted"/>
<dbReference type="Pfam" id="PF00454">
    <property type="entry name" value="PI3_PI4_kinase"/>
    <property type="match status" value="1"/>
</dbReference>
<keyword evidence="9" id="KW-1185">Reference proteome</keyword>
<dbReference type="PROSITE" id="PS00915">
    <property type="entry name" value="PI3_4_KINASE_1"/>
    <property type="match status" value="1"/>
</dbReference>
<feature type="region of interest" description="Disordered" evidence="5">
    <location>
        <begin position="502"/>
        <end position="525"/>
    </location>
</feature>
<keyword evidence="3" id="KW-0808">Transferase</keyword>
<feature type="region of interest" description="Disordered" evidence="5">
    <location>
        <begin position="198"/>
        <end position="227"/>
    </location>
</feature>
<dbReference type="GO" id="GO:0004430">
    <property type="term" value="F:1-phosphatidylinositol 4-kinase activity"/>
    <property type="evidence" value="ECO:0007669"/>
    <property type="project" value="UniProtKB-EC"/>
</dbReference>
<feature type="region of interest" description="Disordered" evidence="5">
    <location>
        <begin position="153"/>
        <end position="173"/>
    </location>
</feature>
<feature type="compositionally biased region" description="Basic and acidic residues" evidence="5">
    <location>
        <begin position="277"/>
        <end position="292"/>
    </location>
</feature>
<dbReference type="Gene3D" id="1.10.1070.11">
    <property type="entry name" value="Phosphatidylinositol 3-/4-kinase, catalytic domain"/>
    <property type="match status" value="1"/>
</dbReference>
<dbReference type="InterPro" id="IPR015433">
    <property type="entry name" value="PI3/4_kinase"/>
</dbReference>
<protein>
    <recommendedName>
        <fullName evidence="2">1-phosphatidylinositol 4-kinase</fullName>
        <ecNumber evidence="2">2.7.1.67</ecNumber>
    </recommendedName>
</protein>
<dbReference type="InterPro" id="IPR016024">
    <property type="entry name" value="ARM-type_fold"/>
</dbReference>
<dbReference type="PROSITE" id="PS51545">
    <property type="entry name" value="PIK_HELICAL"/>
    <property type="match status" value="1"/>
</dbReference>
<dbReference type="SUPFAM" id="SSF48371">
    <property type="entry name" value="ARM repeat"/>
    <property type="match status" value="1"/>
</dbReference>
<dbReference type="Pfam" id="PF21245">
    <property type="entry name" value="PI4KB-PIK1_PIK"/>
    <property type="match status" value="1"/>
</dbReference>
<evidence type="ECO:0000313" key="8">
    <source>
        <dbReference type="EMBL" id="RLM58799.1"/>
    </source>
</evidence>
<feature type="compositionally biased region" description="Polar residues" evidence="5">
    <location>
        <begin position="549"/>
        <end position="563"/>
    </location>
</feature>
<name>A0A3L6PNB8_PANMI</name>
<dbReference type="InterPro" id="IPR042236">
    <property type="entry name" value="PI3K_accessory_sf"/>
</dbReference>
<dbReference type="FunFam" id="3.30.1010.10:FF:000018">
    <property type="entry name" value="phosphatidylinositol 4-kinase beta 1"/>
    <property type="match status" value="1"/>
</dbReference>
<dbReference type="InterPro" id="IPR001263">
    <property type="entry name" value="PI3K_accessory_dom"/>
</dbReference>
<dbReference type="STRING" id="4540.A0A3L6PNB8"/>
<feature type="compositionally biased region" description="Basic and acidic residues" evidence="5">
    <location>
        <begin position="300"/>
        <end position="312"/>
    </location>
</feature>
<organism evidence="8 9">
    <name type="scientific">Panicum miliaceum</name>
    <name type="common">Proso millet</name>
    <name type="synonym">Broomcorn millet</name>
    <dbReference type="NCBI Taxonomy" id="4540"/>
    <lineage>
        <taxon>Eukaryota</taxon>
        <taxon>Viridiplantae</taxon>
        <taxon>Streptophyta</taxon>
        <taxon>Embryophyta</taxon>
        <taxon>Tracheophyta</taxon>
        <taxon>Spermatophyta</taxon>
        <taxon>Magnoliopsida</taxon>
        <taxon>Liliopsida</taxon>
        <taxon>Poales</taxon>
        <taxon>Poaceae</taxon>
        <taxon>PACMAD clade</taxon>
        <taxon>Panicoideae</taxon>
        <taxon>Panicodae</taxon>
        <taxon>Paniceae</taxon>
        <taxon>Panicinae</taxon>
        <taxon>Panicum</taxon>
        <taxon>Panicum sect. Panicum</taxon>
    </lineage>
</organism>
<evidence type="ECO:0000259" key="6">
    <source>
        <dbReference type="PROSITE" id="PS50290"/>
    </source>
</evidence>
<dbReference type="CDD" id="cd05168">
    <property type="entry name" value="PI4Kc_III_beta"/>
    <property type="match status" value="1"/>
</dbReference>